<name>K1WDA2_MARBU</name>
<dbReference type="OrthoDB" id="268428at2759"/>
<protein>
    <submittedName>
        <fullName evidence="1">Uncharacterized protein</fullName>
    </submittedName>
</protein>
<dbReference type="InParanoid" id="K1WDA2"/>
<reference evidence="1 2" key="1">
    <citation type="journal article" date="2012" name="BMC Genomics">
        <title>Sequencing the genome of Marssonina brunnea reveals fungus-poplar co-evolution.</title>
        <authorList>
            <person name="Zhu S."/>
            <person name="Cao Y.-Z."/>
            <person name="Jiang C."/>
            <person name="Tan B.-Y."/>
            <person name="Wang Z."/>
            <person name="Feng S."/>
            <person name="Zhang L."/>
            <person name="Su X.-H."/>
            <person name="Brejova B."/>
            <person name="Vinar T."/>
            <person name="Xu M."/>
            <person name="Wang M.-X."/>
            <person name="Zhang S.-G."/>
            <person name="Huang M.-R."/>
            <person name="Wu R."/>
            <person name="Zhou Y."/>
        </authorList>
    </citation>
    <scope>NUCLEOTIDE SEQUENCE [LARGE SCALE GENOMIC DNA]</scope>
    <source>
        <strain evidence="1 2">MB_m1</strain>
    </source>
</reference>
<proteinExistence type="predicted"/>
<dbReference type="KEGG" id="mbe:MBM_06601"/>
<organism evidence="1 2">
    <name type="scientific">Marssonina brunnea f. sp. multigermtubi (strain MB_m1)</name>
    <name type="common">Marssonina leaf spot fungus</name>
    <dbReference type="NCBI Taxonomy" id="1072389"/>
    <lineage>
        <taxon>Eukaryota</taxon>
        <taxon>Fungi</taxon>
        <taxon>Dikarya</taxon>
        <taxon>Ascomycota</taxon>
        <taxon>Pezizomycotina</taxon>
        <taxon>Leotiomycetes</taxon>
        <taxon>Helotiales</taxon>
        <taxon>Drepanopezizaceae</taxon>
        <taxon>Drepanopeziza</taxon>
    </lineage>
</organism>
<dbReference type="EMBL" id="JH921442">
    <property type="protein sequence ID" value="EKD15385.1"/>
    <property type="molecule type" value="Genomic_DNA"/>
</dbReference>
<sequence length="214" mass="24691">MSTPALPFPHCWDNVLPKGQTHDGIIHVTEQDFTAQRPSLEQPILQTATFAISQKVMREYAPEEFNTRFISSQVTAEDIKGYTVTSIRLWLRILHNTVTPDLYHIPIEDVWYAIAFGQHFRFPITKLPKWYDKWWKATFPNPNTLRSEQLRQLIYPSYEVGGGGKLEFVTKRLWDLAGHLRETNPTQYPELFVPPIAIAARNKGQSYSLFSSAV</sequence>
<dbReference type="HOGENOM" id="CLU_1289178_0_0_1"/>
<evidence type="ECO:0000313" key="2">
    <source>
        <dbReference type="Proteomes" id="UP000006753"/>
    </source>
</evidence>
<gene>
    <name evidence="1" type="ORF">MBM_06601</name>
</gene>
<evidence type="ECO:0000313" key="1">
    <source>
        <dbReference type="EMBL" id="EKD15385.1"/>
    </source>
</evidence>
<dbReference type="STRING" id="1072389.K1WDA2"/>
<keyword evidence="2" id="KW-1185">Reference proteome</keyword>
<dbReference type="AlphaFoldDB" id="K1WDA2"/>
<dbReference type="Proteomes" id="UP000006753">
    <property type="component" value="Unassembled WGS sequence"/>
</dbReference>
<accession>K1WDA2</accession>